<evidence type="ECO:0000313" key="2">
    <source>
        <dbReference type="Proteomes" id="UP001151760"/>
    </source>
</evidence>
<name>A0ABQ5CI63_9ASTR</name>
<reference evidence="1" key="1">
    <citation type="journal article" date="2022" name="Int. J. Mol. Sci.">
        <title>Draft Genome of Tanacetum Coccineum: Genomic Comparison of Closely Related Tanacetum-Family Plants.</title>
        <authorList>
            <person name="Yamashiro T."/>
            <person name="Shiraishi A."/>
            <person name="Nakayama K."/>
            <person name="Satake H."/>
        </authorList>
    </citation>
    <scope>NUCLEOTIDE SEQUENCE</scope>
</reference>
<sequence>MKFILPPRGGIGLLPNFPRAKWVSILDMGLLDYIRTADPRKVQAVEAVGGLKGEKEQYWSLKVQTLLRCPWHCS</sequence>
<protein>
    <submittedName>
        <fullName evidence="1">Uncharacterized protein</fullName>
    </submittedName>
</protein>
<dbReference type="Proteomes" id="UP001151760">
    <property type="component" value="Unassembled WGS sequence"/>
</dbReference>
<gene>
    <name evidence="1" type="ORF">Tco_0907046</name>
</gene>
<keyword evidence="2" id="KW-1185">Reference proteome</keyword>
<dbReference type="EMBL" id="BQNB010014320">
    <property type="protein sequence ID" value="GJT26771.1"/>
    <property type="molecule type" value="Genomic_DNA"/>
</dbReference>
<proteinExistence type="predicted"/>
<accession>A0ABQ5CI63</accession>
<comment type="caution">
    <text evidence="1">The sequence shown here is derived from an EMBL/GenBank/DDBJ whole genome shotgun (WGS) entry which is preliminary data.</text>
</comment>
<organism evidence="1 2">
    <name type="scientific">Tanacetum coccineum</name>
    <dbReference type="NCBI Taxonomy" id="301880"/>
    <lineage>
        <taxon>Eukaryota</taxon>
        <taxon>Viridiplantae</taxon>
        <taxon>Streptophyta</taxon>
        <taxon>Embryophyta</taxon>
        <taxon>Tracheophyta</taxon>
        <taxon>Spermatophyta</taxon>
        <taxon>Magnoliopsida</taxon>
        <taxon>eudicotyledons</taxon>
        <taxon>Gunneridae</taxon>
        <taxon>Pentapetalae</taxon>
        <taxon>asterids</taxon>
        <taxon>campanulids</taxon>
        <taxon>Asterales</taxon>
        <taxon>Asteraceae</taxon>
        <taxon>Asteroideae</taxon>
        <taxon>Anthemideae</taxon>
        <taxon>Anthemidinae</taxon>
        <taxon>Tanacetum</taxon>
    </lineage>
</organism>
<reference evidence="1" key="2">
    <citation type="submission" date="2022-01" db="EMBL/GenBank/DDBJ databases">
        <authorList>
            <person name="Yamashiro T."/>
            <person name="Shiraishi A."/>
            <person name="Satake H."/>
            <person name="Nakayama K."/>
        </authorList>
    </citation>
    <scope>NUCLEOTIDE SEQUENCE</scope>
</reference>
<evidence type="ECO:0000313" key="1">
    <source>
        <dbReference type="EMBL" id="GJT26771.1"/>
    </source>
</evidence>